<organism evidence="1 2">
    <name type="scientific">Teredinibacter turnerae (strain ATCC 39867 / T7901)</name>
    <dbReference type="NCBI Taxonomy" id="377629"/>
    <lineage>
        <taxon>Bacteria</taxon>
        <taxon>Pseudomonadati</taxon>
        <taxon>Pseudomonadota</taxon>
        <taxon>Gammaproteobacteria</taxon>
        <taxon>Cellvibrionales</taxon>
        <taxon>Cellvibrionaceae</taxon>
        <taxon>Teredinibacter</taxon>
    </lineage>
</organism>
<protein>
    <submittedName>
        <fullName evidence="1">Histidine kinase</fullName>
    </submittedName>
</protein>
<dbReference type="GO" id="GO:0003677">
    <property type="term" value="F:DNA binding"/>
    <property type="evidence" value="ECO:0007669"/>
    <property type="project" value="InterPro"/>
</dbReference>
<dbReference type="PANTHER" id="PTHR34322">
    <property type="entry name" value="TRANSPOSASE, Y1_TNP DOMAIN-CONTAINING"/>
    <property type="match status" value="1"/>
</dbReference>
<dbReference type="InterPro" id="IPR036515">
    <property type="entry name" value="Transposase_17_sf"/>
</dbReference>
<dbReference type="STRING" id="377629.TERTU_1297"/>
<keyword evidence="2" id="KW-1185">Reference proteome</keyword>
<keyword evidence="1" id="KW-0808">Transferase</keyword>
<sequence>MDISLVEPVALMANKEDQCTGHFWESRYKSQALLTEEALFLAMAKVDLSPIRASMADSPEKSDHTRIKERIKSCFAIYLCI</sequence>
<dbReference type="Gene3D" id="3.30.70.1290">
    <property type="entry name" value="Transposase IS200-like"/>
    <property type="match status" value="1"/>
</dbReference>
<reference evidence="1 2" key="1">
    <citation type="journal article" date="2009" name="PLoS ONE">
        <title>The complete genome of Teredinibacter turnerae T7901: an intracellular endosymbiont of marine wood-boring bivalves (shipworms).</title>
        <authorList>
            <person name="Yang J.C."/>
            <person name="Madupu R."/>
            <person name="Durkin A.S."/>
            <person name="Ekborg N.A."/>
            <person name="Pedamallu C.S."/>
            <person name="Hostetler J.B."/>
            <person name="Radune D."/>
            <person name="Toms B.S."/>
            <person name="Henrissat B."/>
            <person name="Coutinho P.M."/>
            <person name="Schwarz S."/>
            <person name="Field L."/>
            <person name="Trindade-Silva A.E."/>
            <person name="Soares C.A.G."/>
            <person name="Elshahawi S."/>
            <person name="Hanora A."/>
            <person name="Schmidt E.W."/>
            <person name="Haygood M.G."/>
            <person name="Posfai J."/>
            <person name="Benner J."/>
            <person name="Madinger C."/>
            <person name="Nove J."/>
            <person name="Anton B."/>
            <person name="Chaudhary K."/>
            <person name="Foster J."/>
            <person name="Holman A."/>
            <person name="Kumar S."/>
            <person name="Lessard P.A."/>
            <person name="Luyten Y.A."/>
            <person name="Slatko B."/>
            <person name="Wood N."/>
            <person name="Wu B."/>
            <person name="Teplitski M."/>
            <person name="Mougous J.D."/>
            <person name="Ward N."/>
            <person name="Eisen J.A."/>
            <person name="Badger J.H."/>
            <person name="Distel D.L."/>
        </authorList>
    </citation>
    <scope>NUCLEOTIDE SEQUENCE [LARGE SCALE GENOMIC DNA]</scope>
    <source>
        <strain evidence="2">ATCC 39867 / T7901</strain>
    </source>
</reference>
<evidence type="ECO:0000313" key="2">
    <source>
        <dbReference type="Proteomes" id="UP000009080"/>
    </source>
</evidence>
<dbReference type="EMBL" id="CP001614">
    <property type="protein sequence ID" value="ACS93540.1"/>
    <property type="molecule type" value="Genomic_DNA"/>
</dbReference>
<keyword evidence="1" id="KW-0418">Kinase</keyword>
<gene>
    <name evidence="1" type="ordered locus">TERTU_1297</name>
</gene>
<dbReference type="GO" id="GO:0016301">
    <property type="term" value="F:kinase activity"/>
    <property type="evidence" value="ECO:0007669"/>
    <property type="project" value="UniProtKB-KW"/>
</dbReference>
<dbReference type="AlphaFoldDB" id="C6AQZ8"/>
<dbReference type="KEGG" id="ttu:TERTU_1297"/>
<dbReference type="GO" id="GO:0004803">
    <property type="term" value="F:transposase activity"/>
    <property type="evidence" value="ECO:0007669"/>
    <property type="project" value="InterPro"/>
</dbReference>
<dbReference type="RefSeq" id="WP_015820937.1">
    <property type="nucleotide sequence ID" value="NC_012997.1"/>
</dbReference>
<proteinExistence type="predicted"/>
<dbReference type="PANTHER" id="PTHR34322:SF2">
    <property type="entry name" value="TRANSPOSASE IS200-LIKE DOMAIN-CONTAINING PROTEIN"/>
    <property type="match status" value="1"/>
</dbReference>
<dbReference type="HOGENOM" id="CLU_2572708_0_0_6"/>
<name>C6AQZ8_TERTT</name>
<dbReference type="eggNOG" id="COG1943">
    <property type="taxonomic scope" value="Bacteria"/>
</dbReference>
<accession>C6AQZ8</accession>
<dbReference type="Proteomes" id="UP000009080">
    <property type="component" value="Chromosome"/>
</dbReference>
<evidence type="ECO:0000313" key="1">
    <source>
        <dbReference type="EMBL" id="ACS93540.1"/>
    </source>
</evidence>
<dbReference type="GO" id="GO:0006313">
    <property type="term" value="P:DNA transposition"/>
    <property type="evidence" value="ECO:0007669"/>
    <property type="project" value="InterPro"/>
</dbReference>